<sequence>MGHFYLVTLILTTRSILLETNCFPLNPTYLFVWVQTLLLKTEALNLVEILPSLVGNNVVRGNAVNGLVSGVPCRVKCKHCFPRSHPDIRLSGLEIPAHAGCSVGRKVDADQAVSHFLHLLDLLRRLVCKRSATSARRLTK</sequence>
<feature type="signal peptide" evidence="1">
    <location>
        <begin position="1"/>
        <end position="22"/>
    </location>
</feature>
<reference evidence="2" key="1">
    <citation type="submission" date="2019-12" db="EMBL/GenBank/DDBJ databases">
        <title>An insight into the sialome of adult female Ixodes ricinus ticks feeding for 6 days.</title>
        <authorList>
            <person name="Perner J."/>
            <person name="Ribeiro J.M.C."/>
        </authorList>
    </citation>
    <scope>NUCLEOTIDE SEQUENCE</scope>
    <source>
        <strain evidence="2">Semi-engorged</strain>
        <tissue evidence="2">Salivary glands</tissue>
    </source>
</reference>
<feature type="chain" id="PRO_5025593537" evidence="1">
    <location>
        <begin position="23"/>
        <end position="140"/>
    </location>
</feature>
<keyword evidence="1" id="KW-0732">Signal</keyword>
<protein>
    <submittedName>
        <fullName evidence="2">Putative secreted protein</fullName>
    </submittedName>
</protein>
<accession>A0A6B0UTK0</accession>
<evidence type="ECO:0000256" key="1">
    <source>
        <dbReference type="SAM" id="SignalP"/>
    </source>
</evidence>
<evidence type="ECO:0000313" key="2">
    <source>
        <dbReference type="EMBL" id="MXU92985.1"/>
    </source>
</evidence>
<dbReference type="AlphaFoldDB" id="A0A6B0UTK0"/>
<proteinExistence type="predicted"/>
<name>A0A6B0UTK0_IXORI</name>
<organism evidence="2">
    <name type="scientific">Ixodes ricinus</name>
    <name type="common">Common tick</name>
    <name type="synonym">Acarus ricinus</name>
    <dbReference type="NCBI Taxonomy" id="34613"/>
    <lineage>
        <taxon>Eukaryota</taxon>
        <taxon>Metazoa</taxon>
        <taxon>Ecdysozoa</taxon>
        <taxon>Arthropoda</taxon>
        <taxon>Chelicerata</taxon>
        <taxon>Arachnida</taxon>
        <taxon>Acari</taxon>
        <taxon>Parasitiformes</taxon>
        <taxon>Ixodida</taxon>
        <taxon>Ixodoidea</taxon>
        <taxon>Ixodidae</taxon>
        <taxon>Ixodinae</taxon>
        <taxon>Ixodes</taxon>
    </lineage>
</organism>
<dbReference type="EMBL" id="GIFC01010902">
    <property type="protein sequence ID" value="MXU92985.1"/>
    <property type="molecule type" value="Transcribed_RNA"/>
</dbReference>